<dbReference type="GO" id="GO:0070150">
    <property type="term" value="P:mitochondrial glycyl-tRNA aminoacylation"/>
    <property type="evidence" value="ECO:0007669"/>
    <property type="project" value="TreeGrafter"/>
</dbReference>
<organism evidence="1">
    <name type="scientific">Aphanomyces stellatus</name>
    <dbReference type="NCBI Taxonomy" id="120398"/>
    <lineage>
        <taxon>Eukaryota</taxon>
        <taxon>Sar</taxon>
        <taxon>Stramenopiles</taxon>
        <taxon>Oomycota</taxon>
        <taxon>Saprolegniomycetes</taxon>
        <taxon>Saprolegniales</taxon>
        <taxon>Verrucalvaceae</taxon>
        <taxon>Aphanomyces</taxon>
    </lineage>
</organism>
<sequence>VRELKKNGGAATDITAAVVTLNDLKKQLSALEEPKVELNTKALQDLLLRKMFVVPSFEIYGGVGGFYDFGPPGAAVKSNLINLWRRHFLLEDDVLEIECTNIMPEVVLKTSGHVDRFTDLMVKCTKSGECYRADKLVEDFIENLLAKNAATLTSDEQEKHRLVATKAESMTPDEMHAIIQEYGILSPGHGAPLSAPLPFNLMFQCHIGPEGHN</sequence>
<dbReference type="InterPro" id="IPR027031">
    <property type="entry name" value="Gly-tRNA_synthase/POLG2"/>
</dbReference>
<feature type="non-terminal residue" evidence="1">
    <location>
        <position position="213"/>
    </location>
</feature>
<dbReference type="OrthoDB" id="57698at2759"/>
<dbReference type="Gene3D" id="3.30.930.10">
    <property type="entry name" value="Bira Bifunctional Protein, Domain 2"/>
    <property type="match status" value="1"/>
</dbReference>
<dbReference type="PANTHER" id="PTHR10745:SF0">
    <property type="entry name" value="GLYCINE--TRNA LIGASE"/>
    <property type="match status" value="1"/>
</dbReference>
<reference evidence="1" key="1">
    <citation type="submission" date="2019-06" db="EMBL/GenBank/DDBJ databases">
        <title>Genomics analysis of Aphanomyces spp. identifies a new class of oomycete effector associated with host adaptation.</title>
        <authorList>
            <person name="Gaulin E."/>
        </authorList>
    </citation>
    <scope>NUCLEOTIDE SEQUENCE</scope>
    <source>
        <strain evidence="1">CBS 578.67</strain>
    </source>
</reference>
<feature type="non-terminal residue" evidence="1">
    <location>
        <position position="1"/>
    </location>
</feature>
<evidence type="ECO:0008006" key="2">
    <source>
        <dbReference type="Google" id="ProtNLM"/>
    </source>
</evidence>
<dbReference type="PRINTS" id="PR01043">
    <property type="entry name" value="TRNASYNTHGLY"/>
</dbReference>
<protein>
    <recommendedName>
        <fullName evidence="2">Glycine--tRNA ligase</fullName>
    </recommendedName>
</protein>
<proteinExistence type="predicted"/>
<dbReference type="EMBL" id="VJMH01002930">
    <property type="protein sequence ID" value="KAF0707335.1"/>
    <property type="molecule type" value="Genomic_DNA"/>
</dbReference>
<comment type="caution">
    <text evidence="1">The sequence shown here is derived from an EMBL/GenBank/DDBJ whole genome shotgun (WGS) entry which is preliminary data.</text>
</comment>
<dbReference type="InterPro" id="IPR045864">
    <property type="entry name" value="aa-tRNA-synth_II/BPL/LPL"/>
</dbReference>
<evidence type="ECO:0000313" key="1">
    <source>
        <dbReference type="EMBL" id="KAF0707335.1"/>
    </source>
</evidence>
<dbReference type="AlphaFoldDB" id="A0A6A4Z9N0"/>
<dbReference type="SUPFAM" id="SSF55681">
    <property type="entry name" value="Class II aaRS and biotin synthetases"/>
    <property type="match status" value="1"/>
</dbReference>
<dbReference type="GO" id="GO:0005739">
    <property type="term" value="C:mitochondrion"/>
    <property type="evidence" value="ECO:0007669"/>
    <property type="project" value="TreeGrafter"/>
</dbReference>
<gene>
    <name evidence="1" type="ORF">As57867_006610</name>
</gene>
<dbReference type="PANTHER" id="PTHR10745">
    <property type="entry name" value="GLYCYL-TRNA SYNTHETASE/DNA POLYMERASE SUBUNIT GAMMA-2"/>
    <property type="match status" value="1"/>
</dbReference>
<name>A0A6A4Z9N0_9STRA</name>
<dbReference type="GO" id="GO:0004820">
    <property type="term" value="F:glycine-tRNA ligase activity"/>
    <property type="evidence" value="ECO:0007669"/>
    <property type="project" value="TreeGrafter"/>
</dbReference>
<dbReference type="Gene3D" id="3.30.40.230">
    <property type="match status" value="1"/>
</dbReference>
<accession>A0A6A4Z9N0</accession>